<comment type="caution">
    <text evidence="1">The sequence shown here is derived from an EMBL/GenBank/DDBJ whole genome shotgun (WGS) entry which is preliminary data.</text>
</comment>
<evidence type="ECO:0000313" key="1">
    <source>
        <dbReference type="EMBL" id="NHC38208.1"/>
    </source>
</evidence>
<gene>
    <name evidence="1" type="ORF">QH73_0026905</name>
</gene>
<protein>
    <recommendedName>
        <fullName evidence="3">Porin</fullName>
    </recommendedName>
</protein>
<sequence length="715" mass="80172">MEDRSKANFVKISSSQISTVLRSIRFIQLVTGTLLFTTIAHLNTLNALAQSSISETKLAADRPIVNKLLHKLSSRKTKSSFIISPHKVSDREIHPFTTTIILNELPINHLTDWQTRSWLEFGDRFSDNFVFHGLVKINSEIQESLAKNNIFTIEQTGQYIQIHSIKKLREVTVYRKQPQTMTGMEMQMSLVAACLFPDSTSGDICSYTPGLITDRNSIDRDFLVPTQLLQTSEVGEIVKPETLAVIMQPGFQMGTKDQQLGLDFYFPNAGTYTSDRQAEKLSITRTETIDYKPGLTFSRVRQIIKANDREAALGLTIRGWTGILDDKNTLLNSAIQFGTELLPDAIPQINGSTFQANKNVNINLFLAARNTRVPANSFTAYHAGIGKAASPASRHQKQSAPKAQFNSLWVGISPVVKRHYKNHIRYILSSDRRIVADAAAEGGVNQNIAFVSAVNNEIFSTPTLENFYTQIYLKIFEQDVNLANSTKLTEETSYYPHVSFSGNLTGSRNVFRYYTGIIFAKELKPYIGLDYTKKARHNWNYQALAIGYINPDREYYSHLASSISKTFTWNKNTNFVLSTGFDYILDGDDRIDDAITISPESSVTLGAVANVGAVSFGVTNFFGGIFPESVDNTLLTTLAVQFSKTLRFSIYFSPINENSSRSRYGANLQWRLGKHKNSPSLAVNWSKYEYDFGEISGRDLQTNDDIFTVQLQIGS</sequence>
<accession>A0A9X5EBZ8</accession>
<reference evidence="1 2" key="1">
    <citation type="journal article" date="2015" name="Genome Announc.">
        <title>Draft Genome Sequence of the Terrestrial Cyanobacterium Scytonema millei VB511283, Isolated from Eastern India.</title>
        <authorList>
            <person name="Sen D."/>
            <person name="Chandrababunaidu M.M."/>
            <person name="Singh D."/>
            <person name="Sanghi N."/>
            <person name="Ghorai A."/>
            <person name="Mishra G.P."/>
            <person name="Madduluri M."/>
            <person name="Adhikary S.P."/>
            <person name="Tripathy S."/>
        </authorList>
    </citation>
    <scope>NUCLEOTIDE SEQUENCE [LARGE SCALE GENOMIC DNA]</scope>
    <source>
        <strain evidence="1 2">VB511283</strain>
    </source>
</reference>
<dbReference type="EMBL" id="JTJC03000017">
    <property type="protein sequence ID" value="NHC38208.1"/>
    <property type="molecule type" value="Genomic_DNA"/>
</dbReference>
<evidence type="ECO:0008006" key="3">
    <source>
        <dbReference type="Google" id="ProtNLM"/>
    </source>
</evidence>
<proteinExistence type="predicted"/>
<evidence type="ECO:0000313" key="2">
    <source>
        <dbReference type="Proteomes" id="UP000031532"/>
    </source>
</evidence>
<dbReference type="Proteomes" id="UP000031532">
    <property type="component" value="Unassembled WGS sequence"/>
</dbReference>
<dbReference type="OrthoDB" id="436996at2"/>
<name>A0A9X5EBZ8_9CYAN</name>
<keyword evidence="2" id="KW-1185">Reference proteome</keyword>
<dbReference type="RefSeq" id="WP_132867281.1">
    <property type="nucleotide sequence ID" value="NZ_JTJC03000017.1"/>
</dbReference>
<organism evidence="1 2">
    <name type="scientific">Scytonema millei VB511283</name>
    <dbReference type="NCBI Taxonomy" id="1245923"/>
    <lineage>
        <taxon>Bacteria</taxon>
        <taxon>Bacillati</taxon>
        <taxon>Cyanobacteriota</taxon>
        <taxon>Cyanophyceae</taxon>
        <taxon>Nostocales</taxon>
        <taxon>Scytonemataceae</taxon>
        <taxon>Scytonema</taxon>
    </lineage>
</organism>
<dbReference type="AlphaFoldDB" id="A0A9X5EBZ8"/>